<reference evidence="1 2" key="1">
    <citation type="journal article" date="2019" name="Plant Biotechnol. J.">
        <title>The red bayberry genome and genetic basis of sex determination.</title>
        <authorList>
            <person name="Jia H.M."/>
            <person name="Jia H.J."/>
            <person name="Cai Q.L."/>
            <person name="Wang Y."/>
            <person name="Zhao H.B."/>
            <person name="Yang W.F."/>
            <person name="Wang G.Y."/>
            <person name="Li Y.H."/>
            <person name="Zhan D.L."/>
            <person name="Shen Y.T."/>
            <person name="Niu Q.F."/>
            <person name="Chang L."/>
            <person name="Qiu J."/>
            <person name="Zhao L."/>
            <person name="Xie H.B."/>
            <person name="Fu W.Y."/>
            <person name="Jin J."/>
            <person name="Li X.W."/>
            <person name="Jiao Y."/>
            <person name="Zhou C.C."/>
            <person name="Tu T."/>
            <person name="Chai C.Y."/>
            <person name="Gao J.L."/>
            <person name="Fan L.J."/>
            <person name="van de Weg E."/>
            <person name="Wang J.Y."/>
            <person name="Gao Z.S."/>
        </authorList>
    </citation>
    <scope>NUCLEOTIDE SEQUENCE [LARGE SCALE GENOMIC DNA]</scope>
    <source>
        <tissue evidence="1">Leaves</tissue>
    </source>
</reference>
<sequence>MSSSKREEAFQTELMDLRRAMREAAGSFAAEKRDLEESRTALALRVAELSATPAFPGDPAALARKCIGAAMAVLEVAYLREGNRFRVRKEGRGKEIYEKLVETLGTRGVLLPPAGDETL</sequence>
<dbReference type="EMBL" id="RXIC02000020">
    <property type="protein sequence ID" value="KAB1223852.1"/>
    <property type="molecule type" value="Genomic_DNA"/>
</dbReference>
<dbReference type="AlphaFoldDB" id="A0A6A1WF18"/>
<accession>A0A6A1WF18</accession>
<protein>
    <submittedName>
        <fullName evidence="1">Uncharacterized protein</fullName>
    </submittedName>
</protein>
<keyword evidence="2" id="KW-1185">Reference proteome</keyword>
<proteinExistence type="predicted"/>
<name>A0A6A1WF18_9ROSI</name>
<organism evidence="1 2">
    <name type="scientific">Morella rubra</name>
    <name type="common">Chinese bayberry</name>
    <dbReference type="NCBI Taxonomy" id="262757"/>
    <lineage>
        <taxon>Eukaryota</taxon>
        <taxon>Viridiplantae</taxon>
        <taxon>Streptophyta</taxon>
        <taxon>Embryophyta</taxon>
        <taxon>Tracheophyta</taxon>
        <taxon>Spermatophyta</taxon>
        <taxon>Magnoliopsida</taxon>
        <taxon>eudicotyledons</taxon>
        <taxon>Gunneridae</taxon>
        <taxon>Pentapetalae</taxon>
        <taxon>rosids</taxon>
        <taxon>fabids</taxon>
        <taxon>Fagales</taxon>
        <taxon>Myricaceae</taxon>
        <taxon>Morella</taxon>
    </lineage>
</organism>
<dbReference type="Proteomes" id="UP000516437">
    <property type="component" value="Chromosome 2"/>
</dbReference>
<comment type="caution">
    <text evidence="1">The sequence shown here is derived from an EMBL/GenBank/DDBJ whole genome shotgun (WGS) entry which is preliminary data.</text>
</comment>
<evidence type="ECO:0000313" key="2">
    <source>
        <dbReference type="Proteomes" id="UP000516437"/>
    </source>
</evidence>
<evidence type="ECO:0000313" key="1">
    <source>
        <dbReference type="EMBL" id="KAB1223852.1"/>
    </source>
</evidence>
<gene>
    <name evidence="1" type="ORF">CJ030_MR2G009205</name>
</gene>